<gene>
    <name evidence="2" type="ORF">ED733_000208</name>
</gene>
<evidence type="ECO:0000256" key="1">
    <source>
        <dbReference type="SAM" id="MobiDB-lite"/>
    </source>
</evidence>
<protein>
    <submittedName>
        <fullName evidence="2">Uncharacterized protein</fullName>
    </submittedName>
</protein>
<accession>A0A5C6GC01</accession>
<sequence length="234" mass="26653">MDSDIYNPLTTGNIHCLSPSSTEITSVDLDLDLDLGPERRLFERLQHSLTFCLKDLATSYGQRGRDYVKQSDVYIKNDTLHWRGAPALQSTLCDAQALLERAQQCRHVMEAIKPPPAYYIDVEGQREKNKRDQQQKLRRQRMETIAAWAENTSPRAALGDEDKHEVSSTAVIQKPRLKLKTRVEMRRSAQSKMKTICGGIQKSEPRRSARIQPQGGPRRSARIRDQALACKNKP</sequence>
<evidence type="ECO:0000313" key="2">
    <source>
        <dbReference type="EMBL" id="TWU74597.1"/>
    </source>
</evidence>
<feature type="region of interest" description="Disordered" evidence="1">
    <location>
        <begin position="152"/>
        <end position="171"/>
    </location>
</feature>
<evidence type="ECO:0000313" key="3">
    <source>
        <dbReference type="Proteomes" id="UP000317257"/>
    </source>
</evidence>
<feature type="region of interest" description="Disordered" evidence="1">
    <location>
        <begin position="186"/>
        <end position="234"/>
    </location>
</feature>
<reference evidence="3" key="1">
    <citation type="submission" date="2018-12" db="EMBL/GenBank/DDBJ databases">
        <title>The complete genome of Metarhizium rileyi, a key fungal pathogen of Lepidoptera.</title>
        <authorList>
            <person name="Binneck E."/>
            <person name="Lastra C.C.L."/>
            <person name="Sosa-Gomez D.R."/>
        </authorList>
    </citation>
    <scope>NUCLEOTIDE SEQUENCE [LARGE SCALE GENOMIC DNA]</scope>
    <source>
        <strain evidence="3">Cep018-CH2</strain>
    </source>
</reference>
<dbReference type="EMBL" id="SBHS01000010">
    <property type="protein sequence ID" value="TWU74597.1"/>
    <property type="molecule type" value="Genomic_DNA"/>
</dbReference>
<comment type="caution">
    <text evidence="2">The sequence shown here is derived from an EMBL/GenBank/DDBJ whole genome shotgun (WGS) entry which is preliminary data.</text>
</comment>
<proteinExistence type="predicted"/>
<name>A0A5C6GC01_METRR</name>
<dbReference type="Proteomes" id="UP000317257">
    <property type="component" value="Unassembled WGS sequence"/>
</dbReference>
<organism evidence="2 3">
    <name type="scientific">Metarhizium rileyi (strain RCEF 4871)</name>
    <name type="common">Nomuraea rileyi</name>
    <dbReference type="NCBI Taxonomy" id="1649241"/>
    <lineage>
        <taxon>Eukaryota</taxon>
        <taxon>Fungi</taxon>
        <taxon>Dikarya</taxon>
        <taxon>Ascomycota</taxon>
        <taxon>Pezizomycotina</taxon>
        <taxon>Sordariomycetes</taxon>
        <taxon>Hypocreomycetidae</taxon>
        <taxon>Hypocreales</taxon>
        <taxon>Clavicipitaceae</taxon>
        <taxon>Metarhizium</taxon>
    </lineage>
</organism>
<dbReference type="AlphaFoldDB" id="A0A5C6GC01"/>